<reference evidence="1 2" key="1">
    <citation type="submission" date="2023-07" db="EMBL/GenBank/DDBJ databases">
        <title>Nocardioides sp. nov WY-20 isolated from soil.</title>
        <authorList>
            <person name="Liu B."/>
            <person name="Wan Y."/>
        </authorList>
    </citation>
    <scope>NUCLEOTIDE SEQUENCE [LARGE SCALE GENOMIC DNA]</scope>
    <source>
        <strain evidence="1 2">WY-20</strain>
    </source>
</reference>
<comment type="caution">
    <text evidence="1">The sequence shown here is derived from an EMBL/GenBank/DDBJ whole genome shotgun (WGS) entry which is preliminary data.</text>
</comment>
<keyword evidence="2" id="KW-1185">Reference proteome</keyword>
<dbReference type="Proteomes" id="UP001233314">
    <property type="component" value="Unassembled WGS sequence"/>
</dbReference>
<evidence type="ECO:0000313" key="1">
    <source>
        <dbReference type="EMBL" id="MDO7867025.1"/>
    </source>
</evidence>
<dbReference type="EMBL" id="JAUQTA010000001">
    <property type="protein sequence ID" value="MDO7867025.1"/>
    <property type="molecule type" value="Genomic_DNA"/>
</dbReference>
<name>A0ABT9AXE1_9ACTN</name>
<organism evidence="1 2">
    <name type="scientific">Nocardioides jiangxiensis</name>
    <dbReference type="NCBI Taxonomy" id="3064524"/>
    <lineage>
        <taxon>Bacteria</taxon>
        <taxon>Bacillati</taxon>
        <taxon>Actinomycetota</taxon>
        <taxon>Actinomycetes</taxon>
        <taxon>Propionibacteriales</taxon>
        <taxon>Nocardioidaceae</taxon>
        <taxon>Nocardioides</taxon>
    </lineage>
</organism>
<evidence type="ECO:0000313" key="2">
    <source>
        <dbReference type="Proteomes" id="UP001233314"/>
    </source>
</evidence>
<dbReference type="RefSeq" id="WP_305026431.1">
    <property type="nucleotide sequence ID" value="NZ_JAUQTA010000001.1"/>
</dbReference>
<sequence>MPARANRKWSREETVIAFEVFQKHGLASKTSPEVLALSTTLRDLAEARGEEITANFRNPAGCAMKLGHFLYVTTDGKQGLSGHGAMDREVVDRFRHDALGLELASSDAKGRQASVAARAPG</sequence>
<protein>
    <submittedName>
        <fullName evidence="1">Uncharacterized protein</fullName>
    </submittedName>
</protein>
<accession>A0ABT9AXE1</accession>
<gene>
    <name evidence="1" type="ORF">Q5722_01460</name>
</gene>
<proteinExistence type="predicted"/>